<dbReference type="OrthoDB" id="411785at2759"/>
<evidence type="ECO:0008006" key="3">
    <source>
        <dbReference type="Google" id="ProtNLM"/>
    </source>
</evidence>
<keyword evidence="2" id="KW-1185">Reference proteome</keyword>
<dbReference type="AlphaFoldDB" id="A0A835XUT2"/>
<name>A0A835XUT2_9CHLO</name>
<dbReference type="PANTHER" id="PTHR35866:SF1">
    <property type="entry name" value="YKGJ FAMILY CYSTEINE CLUSTER PROTEIN"/>
    <property type="match status" value="1"/>
</dbReference>
<reference evidence="1" key="1">
    <citation type="journal article" date="2020" name="bioRxiv">
        <title>Comparative genomics of Chlamydomonas.</title>
        <authorList>
            <person name="Craig R.J."/>
            <person name="Hasan A.R."/>
            <person name="Ness R.W."/>
            <person name="Keightley P.D."/>
        </authorList>
    </citation>
    <scope>NUCLEOTIDE SEQUENCE</scope>
    <source>
        <strain evidence="1">CCAP 11/70</strain>
    </source>
</reference>
<dbReference type="EMBL" id="JAEHOE010000099">
    <property type="protein sequence ID" value="KAG2487265.1"/>
    <property type="molecule type" value="Genomic_DNA"/>
</dbReference>
<comment type="caution">
    <text evidence="1">The sequence shown here is derived from an EMBL/GenBank/DDBJ whole genome shotgun (WGS) entry which is preliminary data.</text>
</comment>
<dbReference type="Pfam" id="PF03692">
    <property type="entry name" value="CxxCxxCC"/>
    <property type="match status" value="1"/>
</dbReference>
<proteinExistence type="predicted"/>
<evidence type="ECO:0000313" key="2">
    <source>
        <dbReference type="Proteomes" id="UP000612055"/>
    </source>
</evidence>
<accession>A0A835XUT2</accession>
<gene>
    <name evidence="1" type="ORF">HYH03_014106</name>
</gene>
<evidence type="ECO:0000313" key="1">
    <source>
        <dbReference type="EMBL" id="KAG2487265.1"/>
    </source>
</evidence>
<dbReference type="InterPro" id="IPR005358">
    <property type="entry name" value="Puta_zinc/iron-chelating_dom"/>
</dbReference>
<dbReference type="PANTHER" id="PTHR35866">
    <property type="entry name" value="PUTATIVE-RELATED"/>
    <property type="match status" value="1"/>
</dbReference>
<sequence>MCGKCCTGPGEVWVSPEEVVKISAHLGCSPEHFLVNYCLPYSKYKGWRMLKTQPESEVDACIFLGADNKCSIHTVRPLQCSTYPWWPELTDDKDWAWEKTNVCEGFDHPEAGPLDVESAAQQLREATAMQEAREAASTVKVTPQVAAAAGAPLLILWLLAQVLAGAQG</sequence>
<protein>
    <recommendedName>
        <fullName evidence="3">YkgJ family cysteine cluster protein</fullName>
    </recommendedName>
</protein>
<dbReference type="Proteomes" id="UP000612055">
    <property type="component" value="Unassembled WGS sequence"/>
</dbReference>
<organism evidence="1 2">
    <name type="scientific">Edaphochlamys debaryana</name>
    <dbReference type="NCBI Taxonomy" id="47281"/>
    <lineage>
        <taxon>Eukaryota</taxon>
        <taxon>Viridiplantae</taxon>
        <taxon>Chlorophyta</taxon>
        <taxon>core chlorophytes</taxon>
        <taxon>Chlorophyceae</taxon>
        <taxon>CS clade</taxon>
        <taxon>Chlamydomonadales</taxon>
        <taxon>Chlamydomonadales incertae sedis</taxon>
        <taxon>Edaphochlamys</taxon>
    </lineage>
</organism>